<sequence>MITIASRGAATQLRRQTGPAAEGAASQLTRSTKVRRRFTAPPPRISRASTSTTSGGTECASCAGAGLWKAEGVADAIAVSTTKKHNYIQN</sequence>
<reference evidence="2 3" key="1">
    <citation type="journal article" date="2019" name="Commun. Biol.">
        <title>The bagworm genome reveals a unique fibroin gene that provides high tensile strength.</title>
        <authorList>
            <person name="Kono N."/>
            <person name="Nakamura H."/>
            <person name="Ohtoshi R."/>
            <person name="Tomita M."/>
            <person name="Numata K."/>
            <person name="Arakawa K."/>
        </authorList>
    </citation>
    <scope>NUCLEOTIDE SEQUENCE [LARGE SCALE GENOMIC DNA]</scope>
</reference>
<accession>A0A4C1UJD6</accession>
<proteinExistence type="predicted"/>
<dbReference type="Proteomes" id="UP000299102">
    <property type="component" value="Unassembled WGS sequence"/>
</dbReference>
<organism evidence="2 3">
    <name type="scientific">Eumeta variegata</name>
    <name type="common">Bagworm moth</name>
    <name type="synonym">Eumeta japonica</name>
    <dbReference type="NCBI Taxonomy" id="151549"/>
    <lineage>
        <taxon>Eukaryota</taxon>
        <taxon>Metazoa</taxon>
        <taxon>Ecdysozoa</taxon>
        <taxon>Arthropoda</taxon>
        <taxon>Hexapoda</taxon>
        <taxon>Insecta</taxon>
        <taxon>Pterygota</taxon>
        <taxon>Neoptera</taxon>
        <taxon>Endopterygota</taxon>
        <taxon>Lepidoptera</taxon>
        <taxon>Glossata</taxon>
        <taxon>Ditrysia</taxon>
        <taxon>Tineoidea</taxon>
        <taxon>Psychidae</taxon>
        <taxon>Oiketicinae</taxon>
        <taxon>Eumeta</taxon>
    </lineage>
</organism>
<protein>
    <submittedName>
        <fullName evidence="2">Uncharacterized protein</fullName>
    </submittedName>
</protein>
<dbReference type="EMBL" id="BGZK01000181">
    <property type="protein sequence ID" value="GBP26538.1"/>
    <property type="molecule type" value="Genomic_DNA"/>
</dbReference>
<gene>
    <name evidence="2" type="ORF">EVAR_86040_1</name>
</gene>
<keyword evidence="3" id="KW-1185">Reference proteome</keyword>
<comment type="caution">
    <text evidence="2">The sequence shown here is derived from an EMBL/GenBank/DDBJ whole genome shotgun (WGS) entry which is preliminary data.</text>
</comment>
<evidence type="ECO:0000256" key="1">
    <source>
        <dbReference type="SAM" id="MobiDB-lite"/>
    </source>
</evidence>
<evidence type="ECO:0000313" key="2">
    <source>
        <dbReference type="EMBL" id="GBP26538.1"/>
    </source>
</evidence>
<feature type="region of interest" description="Disordered" evidence="1">
    <location>
        <begin position="1"/>
        <end position="58"/>
    </location>
</feature>
<dbReference type="AlphaFoldDB" id="A0A4C1UJD6"/>
<name>A0A4C1UJD6_EUMVA</name>
<evidence type="ECO:0000313" key="3">
    <source>
        <dbReference type="Proteomes" id="UP000299102"/>
    </source>
</evidence>